<dbReference type="RefSeq" id="WP_113695519.1">
    <property type="nucleotide sequence ID" value="NZ_CP015163.1"/>
</dbReference>
<evidence type="ECO:0008006" key="4">
    <source>
        <dbReference type="Google" id="ProtNLM"/>
    </source>
</evidence>
<evidence type="ECO:0000313" key="3">
    <source>
        <dbReference type="Proteomes" id="UP000250434"/>
    </source>
</evidence>
<reference evidence="2 3" key="1">
    <citation type="submission" date="2016-04" db="EMBL/GenBank/DDBJ databases">
        <title>Complete genome sequence and analysis of deep-sea sediment isolate, Amycolatopsis sp. WP1.</title>
        <authorList>
            <person name="Wang H."/>
            <person name="Chen S."/>
            <person name="Wu Q."/>
        </authorList>
    </citation>
    <scope>NUCLEOTIDE SEQUENCE [LARGE SCALE GENOMIC DNA]</scope>
    <source>
        <strain evidence="2 3">WP1</strain>
    </source>
</reference>
<gene>
    <name evidence="2" type="ORF">A4R43_31720</name>
</gene>
<dbReference type="Proteomes" id="UP000250434">
    <property type="component" value="Chromosome"/>
</dbReference>
<dbReference type="EMBL" id="CP015163">
    <property type="protein sequence ID" value="AXB46465.1"/>
    <property type="molecule type" value="Genomic_DNA"/>
</dbReference>
<proteinExistence type="predicted"/>
<sequence length="103" mass="10896">MPVYDAESMGIAARRVAKLRDEFDKSKGKVMPVEGEHNPFGEMGGSEDVKGALGGFQSGVHSEFEAGGKLMTSLSDALLRAAGLIAENDQASGETIARQQRQA</sequence>
<keyword evidence="3" id="KW-1185">Reference proteome</keyword>
<dbReference type="OrthoDB" id="3556308at2"/>
<protein>
    <recommendedName>
        <fullName evidence="4">WXG100 family type VII secretion target</fullName>
    </recommendedName>
</protein>
<evidence type="ECO:0000313" key="2">
    <source>
        <dbReference type="EMBL" id="AXB46465.1"/>
    </source>
</evidence>
<evidence type="ECO:0000256" key="1">
    <source>
        <dbReference type="SAM" id="MobiDB-lite"/>
    </source>
</evidence>
<accession>A0A344LEJ1</accession>
<dbReference type="KEGG" id="aab:A4R43_31720"/>
<name>A0A344LEJ1_9PSEU</name>
<dbReference type="AlphaFoldDB" id="A0A344LEJ1"/>
<organism evidence="2 3">
    <name type="scientific">Amycolatopsis albispora</name>
    <dbReference type="NCBI Taxonomy" id="1804986"/>
    <lineage>
        <taxon>Bacteria</taxon>
        <taxon>Bacillati</taxon>
        <taxon>Actinomycetota</taxon>
        <taxon>Actinomycetes</taxon>
        <taxon>Pseudonocardiales</taxon>
        <taxon>Pseudonocardiaceae</taxon>
        <taxon>Amycolatopsis</taxon>
    </lineage>
</organism>
<feature type="region of interest" description="Disordered" evidence="1">
    <location>
        <begin position="24"/>
        <end position="48"/>
    </location>
</feature>